<evidence type="ECO:0000259" key="1">
    <source>
        <dbReference type="Pfam" id="PF13302"/>
    </source>
</evidence>
<name>A0A3D8IB25_9HELI</name>
<sequence>MNTYTFPLIGKHISLRLVCLSDAGFIYSLRSDKKAQFLTQTTGGISSQEQWIAEYKKREALGKEFYFIIQSLEEQSFGAIRIYDFKEDSFCWGSWIIKDDAPSYTAIESALCLYAFGFYTLGFANARFDVRKANTQVVAFHKRFGATIIAQDALNFYFSLSKEDFKAIPKAFVAFLPPHLSNLSKGE</sequence>
<keyword evidence="3" id="KW-1185">Reference proteome</keyword>
<dbReference type="GO" id="GO:0016747">
    <property type="term" value="F:acyltransferase activity, transferring groups other than amino-acyl groups"/>
    <property type="evidence" value="ECO:0007669"/>
    <property type="project" value="InterPro"/>
</dbReference>
<evidence type="ECO:0000313" key="3">
    <source>
        <dbReference type="Proteomes" id="UP000256650"/>
    </source>
</evidence>
<dbReference type="AlphaFoldDB" id="A0A3D8IB25"/>
<dbReference type="Proteomes" id="UP000256650">
    <property type="component" value="Unassembled WGS sequence"/>
</dbReference>
<dbReference type="InterPro" id="IPR000182">
    <property type="entry name" value="GNAT_dom"/>
</dbReference>
<proteinExistence type="predicted"/>
<dbReference type="SUPFAM" id="SSF55729">
    <property type="entry name" value="Acyl-CoA N-acyltransferases (Nat)"/>
    <property type="match status" value="1"/>
</dbReference>
<keyword evidence="2" id="KW-0808">Transferase</keyword>
<dbReference type="OrthoDB" id="2049878at2"/>
<evidence type="ECO:0000313" key="2">
    <source>
        <dbReference type="EMBL" id="RDU62156.1"/>
    </source>
</evidence>
<dbReference type="InterPro" id="IPR016181">
    <property type="entry name" value="Acyl_CoA_acyltransferase"/>
</dbReference>
<dbReference type="EMBL" id="NXLS01000008">
    <property type="protein sequence ID" value="RDU62156.1"/>
    <property type="molecule type" value="Genomic_DNA"/>
</dbReference>
<reference evidence="2 3" key="1">
    <citation type="submission" date="2018-04" db="EMBL/GenBank/DDBJ databases">
        <title>Novel Campyloabacter and Helicobacter Species and Strains.</title>
        <authorList>
            <person name="Mannion A.J."/>
            <person name="Shen Z."/>
            <person name="Fox J.G."/>
        </authorList>
    </citation>
    <scope>NUCLEOTIDE SEQUENCE [LARGE SCALE GENOMIC DNA]</scope>
    <source>
        <strain evidence="2 3">MIT 99-5101</strain>
    </source>
</reference>
<dbReference type="Gene3D" id="3.40.630.30">
    <property type="match status" value="1"/>
</dbReference>
<comment type="caution">
    <text evidence="2">The sequence shown here is derived from an EMBL/GenBank/DDBJ whole genome shotgun (WGS) entry which is preliminary data.</text>
</comment>
<dbReference type="RefSeq" id="WP_011114937.1">
    <property type="nucleotide sequence ID" value="NZ_CAOVYC010000027.1"/>
</dbReference>
<gene>
    <name evidence="2" type="ORF">CQA43_07570</name>
</gene>
<dbReference type="GeneID" id="82536140"/>
<protein>
    <submittedName>
        <fullName evidence="2">N-acetyltransferase</fullName>
    </submittedName>
</protein>
<dbReference type="Pfam" id="PF13302">
    <property type="entry name" value="Acetyltransf_3"/>
    <property type="match status" value="1"/>
</dbReference>
<organism evidence="2 3">
    <name type="scientific">Helicobacter ganmani</name>
    <dbReference type="NCBI Taxonomy" id="60246"/>
    <lineage>
        <taxon>Bacteria</taxon>
        <taxon>Pseudomonadati</taxon>
        <taxon>Campylobacterota</taxon>
        <taxon>Epsilonproteobacteria</taxon>
        <taxon>Campylobacterales</taxon>
        <taxon>Helicobacteraceae</taxon>
        <taxon>Helicobacter</taxon>
    </lineage>
</organism>
<feature type="domain" description="N-acetyltransferase" evidence="1">
    <location>
        <begin position="14"/>
        <end position="146"/>
    </location>
</feature>
<accession>A0A3D8IB25</accession>